<dbReference type="PANTHER" id="PTHR21716">
    <property type="entry name" value="TRANSMEMBRANE PROTEIN"/>
    <property type="match status" value="1"/>
</dbReference>
<comment type="subcellular location">
    <subcellularLocation>
        <location evidence="1">Cell membrane</location>
        <topology evidence="1">Multi-pass membrane protein</topology>
    </subcellularLocation>
</comment>
<keyword evidence="3" id="KW-0813">Transport</keyword>
<dbReference type="Pfam" id="PF01594">
    <property type="entry name" value="AI-2E_transport"/>
    <property type="match status" value="1"/>
</dbReference>
<accession>A0A1M6JTI6</accession>
<evidence type="ECO:0000256" key="4">
    <source>
        <dbReference type="ARBA" id="ARBA00022475"/>
    </source>
</evidence>
<dbReference type="STRING" id="156994.SAMN04488028_101317"/>
<evidence type="ECO:0000313" key="9">
    <source>
        <dbReference type="EMBL" id="SHJ50044.1"/>
    </source>
</evidence>
<feature type="transmembrane region" description="Helical" evidence="8">
    <location>
        <begin position="227"/>
        <end position="250"/>
    </location>
</feature>
<dbReference type="EMBL" id="FRAA01000001">
    <property type="protein sequence ID" value="SHJ50044.1"/>
    <property type="molecule type" value="Genomic_DNA"/>
</dbReference>
<evidence type="ECO:0000256" key="7">
    <source>
        <dbReference type="ARBA" id="ARBA00023136"/>
    </source>
</evidence>
<organism evidence="9 10">
    <name type="scientific">Reichenbachiella agariperforans</name>
    <dbReference type="NCBI Taxonomy" id="156994"/>
    <lineage>
        <taxon>Bacteria</taxon>
        <taxon>Pseudomonadati</taxon>
        <taxon>Bacteroidota</taxon>
        <taxon>Cytophagia</taxon>
        <taxon>Cytophagales</taxon>
        <taxon>Reichenbachiellaceae</taxon>
        <taxon>Reichenbachiella</taxon>
    </lineage>
</organism>
<dbReference type="RefSeq" id="WP_073118793.1">
    <property type="nucleotide sequence ID" value="NZ_FRAA01000001.1"/>
</dbReference>
<keyword evidence="5 8" id="KW-0812">Transmembrane</keyword>
<keyword evidence="4" id="KW-1003">Cell membrane</keyword>
<evidence type="ECO:0000256" key="6">
    <source>
        <dbReference type="ARBA" id="ARBA00022989"/>
    </source>
</evidence>
<comment type="similarity">
    <text evidence="2">Belongs to the autoinducer-2 exporter (AI-2E) (TC 2.A.86) family.</text>
</comment>
<keyword evidence="6 8" id="KW-1133">Transmembrane helix</keyword>
<name>A0A1M6JTI6_REIAG</name>
<dbReference type="PANTHER" id="PTHR21716:SF53">
    <property type="entry name" value="PERMEASE PERM-RELATED"/>
    <property type="match status" value="1"/>
</dbReference>
<feature type="transmembrane region" description="Helical" evidence="8">
    <location>
        <begin position="148"/>
        <end position="165"/>
    </location>
</feature>
<evidence type="ECO:0000256" key="5">
    <source>
        <dbReference type="ARBA" id="ARBA00022692"/>
    </source>
</evidence>
<protein>
    <submittedName>
        <fullName evidence="9">Predicted PurR-regulated permease PerM</fullName>
    </submittedName>
</protein>
<dbReference type="Proteomes" id="UP000184474">
    <property type="component" value="Unassembled WGS sequence"/>
</dbReference>
<gene>
    <name evidence="9" type="ORF">SAMN04488028_101317</name>
</gene>
<proteinExistence type="inferred from homology"/>
<evidence type="ECO:0000313" key="10">
    <source>
        <dbReference type="Proteomes" id="UP000184474"/>
    </source>
</evidence>
<reference evidence="10" key="1">
    <citation type="submission" date="2016-11" db="EMBL/GenBank/DDBJ databases">
        <authorList>
            <person name="Varghese N."/>
            <person name="Submissions S."/>
        </authorList>
    </citation>
    <scope>NUCLEOTIDE SEQUENCE [LARGE SCALE GENOMIC DNA]</scope>
    <source>
        <strain evidence="10">DSM 26134</strain>
    </source>
</reference>
<sequence length="371" mass="41540">MTLSFKKLFFVLATVLLSIYMLFAAKSILIPVVFAMLVAFILYPLVKWLTKRNIALIWSVIWTMASVTIVVLGVLFLFSAQIVSIVKEYSGFLARLQEVMDKVIVFLNEKVSIIPPIDSQMINEQITQLFSDSGLLIVSDTIGVTSTLFTYLVLTFIYSFLILLYHKHLTKALIHFNPKEDQPAFGEMLKEVQEIGQKYLTSMLTLVLVLGGLNSLGLWLIGIEYALFFGFLAALLAIIPYVGTVVGGLIPTLFALITYDSYWYAIGVVAMFWFVQFLEGNFLNPKIVGGNLNINAFFSILSLIAGGLLWGIPGMILFLPMVAILKVVCSYYTELKPVALLLGDSEEKNSHPIFERIEQWGQSIISKITKK</sequence>
<feature type="transmembrane region" description="Helical" evidence="8">
    <location>
        <begin position="199"/>
        <end position="221"/>
    </location>
</feature>
<evidence type="ECO:0000256" key="1">
    <source>
        <dbReference type="ARBA" id="ARBA00004651"/>
    </source>
</evidence>
<dbReference type="AlphaFoldDB" id="A0A1M6JTI6"/>
<evidence type="ECO:0000256" key="3">
    <source>
        <dbReference type="ARBA" id="ARBA00022448"/>
    </source>
</evidence>
<dbReference type="InterPro" id="IPR002549">
    <property type="entry name" value="AI-2E-like"/>
</dbReference>
<evidence type="ECO:0000256" key="2">
    <source>
        <dbReference type="ARBA" id="ARBA00009773"/>
    </source>
</evidence>
<evidence type="ECO:0000256" key="8">
    <source>
        <dbReference type="SAM" id="Phobius"/>
    </source>
</evidence>
<dbReference type="GO" id="GO:0005886">
    <property type="term" value="C:plasma membrane"/>
    <property type="evidence" value="ECO:0007669"/>
    <property type="project" value="UniProtKB-SubCell"/>
</dbReference>
<feature type="transmembrane region" description="Helical" evidence="8">
    <location>
        <begin position="57"/>
        <end position="83"/>
    </location>
</feature>
<keyword evidence="7 8" id="KW-0472">Membrane</keyword>
<keyword evidence="10" id="KW-1185">Reference proteome</keyword>
<feature type="transmembrane region" description="Helical" evidence="8">
    <location>
        <begin position="34"/>
        <end position="50"/>
    </location>
</feature>
<feature type="transmembrane region" description="Helical" evidence="8">
    <location>
        <begin position="262"/>
        <end position="278"/>
    </location>
</feature>
<feature type="transmembrane region" description="Helical" evidence="8">
    <location>
        <begin position="298"/>
        <end position="325"/>
    </location>
</feature>